<protein>
    <submittedName>
        <fullName evidence="2">Uncharacterized protein</fullName>
    </submittedName>
</protein>
<keyword evidence="1" id="KW-1133">Transmembrane helix</keyword>
<name>A0AAD7WK35_9TELE</name>
<keyword evidence="3" id="KW-1185">Reference proteome</keyword>
<organism evidence="2 3">
    <name type="scientific">Aldrovandia affinis</name>
    <dbReference type="NCBI Taxonomy" id="143900"/>
    <lineage>
        <taxon>Eukaryota</taxon>
        <taxon>Metazoa</taxon>
        <taxon>Chordata</taxon>
        <taxon>Craniata</taxon>
        <taxon>Vertebrata</taxon>
        <taxon>Euteleostomi</taxon>
        <taxon>Actinopterygii</taxon>
        <taxon>Neopterygii</taxon>
        <taxon>Teleostei</taxon>
        <taxon>Notacanthiformes</taxon>
        <taxon>Halosauridae</taxon>
        <taxon>Aldrovandia</taxon>
    </lineage>
</organism>
<comment type="caution">
    <text evidence="2">The sequence shown here is derived from an EMBL/GenBank/DDBJ whole genome shotgun (WGS) entry which is preliminary data.</text>
</comment>
<reference evidence="2" key="1">
    <citation type="journal article" date="2023" name="Science">
        <title>Genome structures resolve the early diversification of teleost fishes.</title>
        <authorList>
            <person name="Parey E."/>
            <person name="Louis A."/>
            <person name="Montfort J."/>
            <person name="Bouchez O."/>
            <person name="Roques C."/>
            <person name="Iampietro C."/>
            <person name="Lluch J."/>
            <person name="Castinel A."/>
            <person name="Donnadieu C."/>
            <person name="Desvignes T."/>
            <person name="Floi Bucao C."/>
            <person name="Jouanno E."/>
            <person name="Wen M."/>
            <person name="Mejri S."/>
            <person name="Dirks R."/>
            <person name="Jansen H."/>
            <person name="Henkel C."/>
            <person name="Chen W.J."/>
            <person name="Zahm M."/>
            <person name="Cabau C."/>
            <person name="Klopp C."/>
            <person name="Thompson A.W."/>
            <person name="Robinson-Rechavi M."/>
            <person name="Braasch I."/>
            <person name="Lecointre G."/>
            <person name="Bobe J."/>
            <person name="Postlethwait J.H."/>
            <person name="Berthelot C."/>
            <person name="Roest Crollius H."/>
            <person name="Guiguen Y."/>
        </authorList>
    </citation>
    <scope>NUCLEOTIDE SEQUENCE</scope>
    <source>
        <strain evidence="2">NC1722</strain>
    </source>
</reference>
<evidence type="ECO:0000313" key="3">
    <source>
        <dbReference type="Proteomes" id="UP001221898"/>
    </source>
</evidence>
<evidence type="ECO:0000313" key="2">
    <source>
        <dbReference type="EMBL" id="KAJ8399941.1"/>
    </source>
</evidence>
<proteinExistence type="predicted"/>
<sequence length="218" mass="24008">MVEFGSLNSRLKVRMVVQNVTVIVLLKLMDILMSPLFTCPCTNLRSSLVCLYFVGPSLAVTALTVSLSKKGVFGTLSCGACCKGGSGCSRRYVSPILWRKTIMSLYPALCWVTILFIDGKYYACLHFTACSNISTVDMKSAEGVKLQAQSQILGFGLVILVSTLSWVFYIYECSCSSPEDRYKQLLTRKLEKAKELYIKRPVDGSSGSLQGAFGHYPT</sequence>
<dbReference type="Proteomes" id="UP001221898">
    <property type="component" value="Unassembled WGS sequence"/>
</dbReference>
<feature type="transmembrane region" description="Helical" evidence="1">
    <location>
        <begin position="96"/>
        <end position="117"/>
    </location>
</feature>
<feature type="transmembrane region" description="Helical" evidence="1">
    <location>
        <begin position="20"/>
        <end position="37"/>
    </location>
</feature>
<gene>
    <name evidence="2" type="ORF">AAFF_G00406710</name>
</gene>
<feature type="transmembrane region" description="Helical" evidence="1">
    <location>
        <begin position="49"/>
        <end position="67"/>
    </location>
</feature>
<feature type="transmembrane region" description="Helical" evidence="1">
    <location>
        <begin position="152"/>
        <end position="171"/>
    </location>
</feature>
<dbReference type="EMBL" id="JAINUG010000080">
    <property type="protein sequence ID" value="KAJ8399941.1"/>
    <property type="molecule type" value="Genomic_DNA"/>
</dbReference>
<keyword evidence="1" id="KW-0472">Membrane</keyword>
<dbReference type="AlphaFoldDB" id="A0AAD7WK35"/>
<accession>A0AAD7WK35</accession>
<keyword evidence="1" id="KW-0812">Transmembrane</keyword>
<evidence type="ECO:0000256" key="1">
    <source>
        <dbReference type="SAM" id="Phobius"/>
    </source>
</evidence>